<feature type="compositionally biased region" description="Low complexity" evidence="1">
    <location>
        <begin position="199"/>
        <end position="213"/>
    </location>
</feature>
<feature type="transmembrane region" description="Helical" evidence="2">
    <location>
        <begin position="32"/>
        <end position="54"/>
    </location>
</feature>
<organism evidence="4">
    <name type="scientific">Caenorhabditis brenneri</name>
    <name type="common">Nematode worm</name>
    <dbReference type="NCBI Taxonomy" id="135651"/>
    <lineage>
        <taxon>Eukaryota</taxon>
        <taxon>Metazoa</taxon>
        <taxon>Ecdysozoa</taxon>
        <taxon>Nematoda</taxon>
        <taxon>Chromadorea</taxon>
        <taxon>Rhabditida</taxon>
        <taxon>Rhabditina</taxon>
        <taxon>Rhabditomorpha</taxon>
        <taxon>Rhabditoidea</taxon>
        <taxon>Rhabditidae</taxon>
        <taxon>Peloderinae</taxon>
        <taxon>Caenorhabditis</taxon>
    </lineage>
</organism>
<keyword evidence="2" id="KW-1133">Transmembrane helix</keyword>
<dbReference type="Proteomes" id="UP000008068">
    <property type="component" value="Unassembled WGS sequence"/>
</dbReference>
<evidence type="ECO:0000256" key="2">
    <source>
        <dbReference type="SAM" id="Phobius"/>
    </source>
</evidence>
<sequence length="329" mass="34722">MNATTNLTNPVEIEKRLEEINETLSSISAKEVLFIIILSFLALFAAINMCLLILERKKKRKLNSVPQAIVIQPNNVKSDNKSTRNEKSKMSSGYEKDVLPSKSMKMKVSISPSMSSSRKARVPSKESITEDSQLSKTEPSNTEKSIKKPTVPPPSTVPPSAPQPLENAASADVTTAVEPVSPSLIQIQPSTSAPPAPVAPSTSTSSSSVAPSVPHIPGGGAPNRAENSQSNESSMTSFTAPEDPSTVRSRGGIALPKDPSTPSATTLSGLSSTPESTKTLDMSTAKDVTTAKSPMVRTPDVLASPAPPPPNIPINTSTPPPNNEKKVRK</sequence>
<accession>G0NJM1</accession>
<feature type="region of interest" description="Disordered" evidence="1">
    <location>
        <begin position="76"/>
        <end position="329"/>
    </location>
</feature>
<evidence type="ECO:0000313" key="3">
    <source>
        <dbReference type="EMBL" id="EGT32598.1"/>
    </source>
</evidence>
<feature type="compositionally biased region" description="Basic and acidic residues" evidence="1">
    <location>
        <begin position="78"/>
        <end position="99"/>
    </location>
</feature>
<dbReference type="eggNOG" id="ENOG502THGG">
    <property type="taxonomic scope" value="Eukaryota"/>
</dbReference>
<keyword evidence="4" id="KW-1185">Reference proteome</keyword>
<feature type="compositionally biased region" description="Pro residues" evidence="1">
    <location>
        <begin position="305"/>
        <end position="322"/>
    </location>
</feature>
<feature type="compositionally biased region" description="Low complexity" evidence="1">
    <location>
        <begin position="101"/>
        <end position="117"/>
    </location>
</feature>
<dbReference type="EMBL" id="GL379896">
    <property type="protein sequence ID" value="EGT32598.1"/>
    <property type="molecule type" value="Genomic_DNA"/>
</dbReference>
<feature type="compositionally biased region" description="Polar residues" evidence="1">
    <location>
        <begin position="260"/>
        <end position="292"/>
    </location>
</feature>
<evidence type="ECO:0000256" key="1">
    <source>
        <dbReference type="SAM" id="MobiDB-lite"/>
    </source>
</evidence>
<keyword evidence="2" id="KW-0472">Membrane</keyword>
<feature type="compositionally biased region" description="Polar residues" evidence="1">
    <location>
        <begin position="130"/>
        <end position="143"/>
    </location>
</feature>
<gene>
    <name evidence="3" type="ORF">CAEBREN_05800</name>
</gene>
<feature type="compositionally biased region" description="Pro residues" evidence="1">
    <location>
        <begin position="150"/>
        <end position="162"/>
    </location>
</feature>
<dbReference type="OMA" id="QHGALEN"/>
<proteinExistence type="predicted"/>
<dbReference type="InParanoid" id="G0NJM1"/>
<dbReference type="HOGENOM" id="CLU_824501_0_0_1"/>
<reference evidence="4" key="1">
    <citation type="submission" date="2011-07" db="EMBL/GenBank/DDBJ databases">
        <authorList>
            <consortium name="Caenorhabditis brenneri Sequencing and Analysis Consortium"/>
            <person name="Wilson R.K."/>
        </authorList>
    </citation>
    <scope>NUCLEOTIDE SEQUENCE [LARGE SCALE GENOMIC DNA]</scope>
    <source>
        <strain evidence="4">PB2801</strain>
    </source>
</reference>
<dbReference type="OrthoDB" id="5872184at2759"/>
<feature type="compositionally biased region" description="Polar residues" evidence="1">
    <location>
        <begin position="225"/>
        <end position="239"/>
    </location>
</feature>
<name>G0NJM1_CAEBE</name>
<keyword evidence="2" id="KW-0812">Transmembrane</keyword>
<protein>
    <submittedName>
        <fullName evidence="3">Uncharacterized protein</fullName>
    </submittedName>
</protein>
<evidence type="ECO:0000313" key="4">
    <source>
        <dbReference type="Proteomes" id="UP000008068"/>
    </source>
</evidence>
<dbReference type="AlphaFoldDB" id="G0NJM1"/>
<dbReference type="STRING" id="135651.G0NJM1"/>